<sequence length="701" mass="80365">MLTEKKDKWTETSLDSEGLLIVKKEEDDEEPKSHLLKNTSPKQELSRRLFRQLRYAETSGPHEALLRLRELCQSWLKPDTCTKEEILEHLIMEQFLTMLPGETRTWVQLHHPESGEEVAALVQDIESHLDGPEKKVTMVSGHAQGRDVPWMGTASLAALSVPPLCGSPSPGILLDSADDAKMFHVKDALNVFHAPQVPAHTRDQAVVAPSLKTRPQETVMFEDVAVYFRKEEWADLNPAQRVLYRDVMLENYRNIASLAYLFPKPLVISKLEQVSGNLQEAQDIGQWFVCAGGEVKFEKEKVTTIKQEISEESPAASLGNDQSNVSDQPEVRASYKQKAGWERQLGNPTLARVKVEEGDSEYMVVKETKTTTEERDENLGEHVSSNLSIYQSIPKQEEVYQYDEQFKQNEERVDKCDKVGKASSLMLGLSQNQITEQKFLSENEQTHCGGDGLGGIFHPLIHQMIHPDKNVYARSGYGEMVGHMSVFSPHINIRARPNHHECNQCGKTFTRKGNLVDHQRIHTGERPYRCNECEKTFSRSRSLLQHQRVHTKEKLFECKECGKSFRMNRSLTSHQRIHTGEKVHECKDCGETFTRNRTLVVHQKSHSGEKEKHECKVCGKTFTRNRNLIEHERIHTGEKPYKCDQCGKAFVRKSYVLVHQRTHSRIKPYTCQVCGEAFVWNSSFSRHRLTHTEKEYDKIKQ</sequence>
<dbReference type="PROSITE" id="PS50805">
    <property type="entry name" value="KRAB"/>
    <property type="match status" value="1"/>
</dbReference>
<dbReference type="Proteomes" id="UP000515140">
    <property type="component" value="Unplaced"/>
</dbReference>
<gene>
    <name evidence="16 17 18 19 20 21" type="primary">LOC110216945</name>
</gene>
<dbReference type="FunFam" id="3.30.160.60:FF:000340">
    <property type="entry name" value="zinc finger protein 473 isoform X1"/>
    <property type="match status" value="1"/>
</dbReference>
<dbReference type="FunFam" id="3.30.160.60:FF:001498">
    <property type="entry name" value="Zinc finger protein 404"/>
    <property type="match status" value="2"/>
</dbReference>
<dbReference type="Gene3D" id="3.30.160.60">
    <property type="entry name" value="Classic Zinc Finger"/>
    <property type="match status" value="7"/>
</dbReference>
<evidence type="ECO:0000256" key="6">
    <source>
        <dbReference type="ARBA" id="ARBA00023015"/>
    </source>
</evidence>
<dbReference type="SMART" id="SM00349">
    <property type="entry name" value="KRAB"/>
    <property type="match status" value="1"/>
</dbReference>
<dbReference type="Gene3D" id="6.10.140.140">
    <property type="match status" value="1"/>
</dbReference>
<evidence type="ECO:0000259" key="14">
    <source>
        <dbReference type="PROSITE" id="PS50805"/>
    </source>
</evidence>
<dbReference type="RefSeq" id="XP_020854684.1">
    <property type="nucleotide sequence ID" value="XM_020999025.1"/>
</dbReference>
<reference evidence="16 17" key="1">
    <citation type="submission" date="2025-04" db="UniProtKB">
        <authorList>
            <consortium name="RefSeq"/>
        </authorList>
    </citation>
    <scope>IDENTIFICATION</scope>
    <source>
        <tissue evidence="16 17">Spleen</tissue>
    </source>
</reference>
<dbReference type="SMART" id="SM00355">
    <property type="entry name" value="ZnF_C2H2"/>
    <property type="match status" value="7"/>
</dbReference>
<dbReference type="PANTHER" id="PTHR23226:SF128">
    <property type="entry name" value="ZINC FINGER AND SCAN DOMAIN-CONTAINING PROTEIN 30"/>
    <property type="match status" value="1"/>
</dbReference>
<dbReference type="InterPro" id="IPR001909">
    <property type="entry name" value="KRAB"/>
</dbReference>
<dbReference type="GO" id="GO:0000978">
    <property type="term" value="F:RNA polymerase II cis-regulatory region sequence-specific DNA binding"/>
    <property type="evidence" value="ECO:0007669"/>
    <property type="project" value="TreeGrafter"/>
</dbReference>
<dbReference type="RefSeq" id="XP_020854685.1">
    <property type="nucleotide sequence ID" value="XM_020999026.1"/>
</dbReference>
<dbReference type="Gene3D" id="1.10.4020.10">
    <property type="entry name" value="DNA breaking-rejoining enzymes"/>
    <property type="match status" value="1"/>
</dbReference>
<evidence type="ECO:0000256" key="5">
    <source>
        <dbReference type="ARBA" id="ARBA00022833"/>
    </source>
</evidence>
<evidence type="ECO:0000313" key="17">
    <source>
        <dbReference type="RefSeq" id="XP_020854682.1"/>
    </source>
</evidence>
<evidence type="ECO:0000256" key="1">
    <source>
        <dbReference type="ARBA" id="ARBA00004123"/>
    </source>
</evidence>
<feature type="domain" description="C2H2-type" evidence="12">
    <location>
        <begin position="556"/>
        <end position="583"/>
    </location>
</feature>
<dbReference type="RefSeq" id="XP_020854682.1">
    <property type="nucleotide sequence ID" value="XM_020999023.1"/>
</dbReference>
<dbReference type="GO" id="GO:0000981">
    <property type="term" value="F:DNA-binding transcription factor activity, RNA polymerase II-specific"/>
    <property type="evidence" value="ECO:0007669"/>
    <property type="project" value="TreeGrafter"/>
</dbReference>
<dbReference type="KEGG" id="pcw:110216945"/>
<evidence type="ECO:0000313" key="18">
    <source>
        <dbReference type="RefSeq" id="XP_020854683.1"/>
    </source>
</evidence>
<dbReference type="PROSITE" id="PS50157">
    <property type="entry name" value="ZINC_FINGER_C2H2_2"/>
    <property type="match status" value="7"/>
</dbReference>
<dbReference type="Pfam" id="PF01352">
    <property type="entry name" value="KRAB"/>
    <property type="match status" value="1"/>
</dbReference>
<evidence type="ECO:0000256" key="4">
    <source>
        <dbReference type="ARBA" id="ARBA00022771"/>
    </source>
</evidence>
<feature type="domain" description="C2H2-type" evidence="12">
    <location>
        <begin position="613"/>
        <end position="640"/>
    </location>
</feature>
<protein>
    <submittedName>
        <fullName evidence="16 17">Zinc finger protein 3-like isoform X1</fullName>
    </submittedName>
</protein>
<dbReference type="InterPro" id="IPR013087">
    <property type="entry name" value="Znf_C2H2_type"/>
</dbReference>
<organism evidence="15 18">
    <name type="scientific">Phascolarctos cinereus</name>
    <name type="common">Koala</name>
    <dbReference type="NCBI Taxonomy" id="38626"/>
    <lineage>
        <taxon>Eukaryota</taxon>
        <taxon>Metazoa</taxon>
        <taxon>Chordata</taxon>
        <taxon>Craniata</taxon>
        <taxon>Vertebrata</taxon>
        <taxon>Euteleostomi</taxon>
        <taxon>Mammalia</taxon>
        <taxon>Metatheria</taxon>
        <taxon>Diprotodontia</taxon>
        <taxon>Phascolarctidae</taxon>
        <taxon>Phascolarctos</taxon>
    </lineage>
</organism>
<feature type="domain" description="C2H2-type" evidence="12">
    <location>
        <begin position="528"/>
        <end position="555"/>
    </location>
</feature>
<dbReference type="CDD" id="cd07936">
    <property type="entry name" value="SCAN"/>
    <property type="match status" value="1"/>
</dbReference>
<keyword evidence="6" id="KW-0805">Transcription regulation</keyword>
<dbReference type="SUPFAM" id="SSF109640">
    <property type="entry name" value="KRAB domain (Kruppel-associated box)"/>
    <property type="match status" value="1"/>
</dbReference>
<dbReference type="GeneID" id="110216945"/>
<evidence type="ECO:0000256" key="2">
    <source>
        <dbReference type="ARBA" id="ARBA00022723"/>
    </source>
</evidence>
<dbReference type="InterPro" id="IPR038269">
    <property type="entry name" value="SCAN_sf"/>
</dbReference>
<keyword evidence="8" id="KW-0804">Transcription</keyword>
<feature type="domain" description="SCAN box" evidence="13">
    <location>
        <begin position="47"/>
        <end position="129"/>
    </location>
</feature>
<dbReference type="GO" id="GO:0005634">
    <property type="term" value="C:nucleus"/>
    <property type="evidence" value="ECO:0007669"/>
    <property type="project" value="UniProtKB-SubCell"/>
</dbReference>
<dbReference type="RefSeq" id="XP_020854686.1">
    <property type="nucleotide sequence ID" value="XM_020999027.1"/>
</dbReference>
<keyword evidence="7" id="KW-0238">DNA-binding</keyword>
<feature type="domain" description="KRAB" evidence="14">
    <location>
        <begin position="219"/>
        <end position="290"/>
    </location>
</feature>
<dbReference type="InterPro" id="IPR036236">
    <property type="entry name" value="Znf_C2H2_sf"/>
</dbReference>
<feature type="domain" description="C2H2-type" evidence="12">
    <location>
        <begin position="669"/>
        <end position="696"/>
    </location>
</feature>
<evidence type="ECO:0000259" key="13">
    <source>
        <dbReference type="PROSITE" id="PS50804"/>
    </source>
</evidence>
<dbReference type="Pfam" id="PF00096">
    <property type="entry name" value="zf-C2H2"/>
    <property type="match status" value="7"/>
</dbReference>
<dbReference type="AlphaFoldDB" id="A0A6P5L9E2"/>
<dbReference type="RefSeq" id="XP_020854683.1">
    <property type="nucleotide sequence ID" value="XM_020999024.1"/>
</dbReference>
<evidence type="ECO:0000313" key="16">
    <source>
        <dbReference type="RefSeq" id="XP_020854681.1"/>
    </source>
</evidence>
<evidence type="ECO:0000256" key="11">
    <source>
        <dbReference type="SAM" id="MobiDB-lite"/>
    </source>
</evidence>
<evidence type="ECO:0000313" key="15">
    <source>
        <dbReference type="Proteomes" id="UP000515140"/>
    </source>
</evidence>
<dbReference type="RefSeq" id="XP_020854681.1">
    <property type="nucleotide sequence ID" value="XM_020999022.1"/>
</dbReference>
<dbReference type="PANTHER" id="PTHR23226">
    <property type="entry name" value="ZINC FINGER AND SCAN DOMAIN-CONTAINING"/>
    <property type="match status" value="1"/>
</dbReference>
<dbReference type="SUPFAM" id="SSF47353">
    <property type="entry name" value="Retrovirus capsid dimerization domain-like"/>
    <property type="match status" value="1"/>
</dbReference>
<evidence type="ECO:0000256" key="9">
    <source>
        <dbReference type="ARBA" id="ARBA00023242"/>
    </source>
</evidence>
<dbReference type="CDD" id="cd07765">
    <property type="entry name" value="KRAB_A-box"/>
    <property type="match status" value="1"/>
</dbReference>
<dbReference type="SUPFAM" id="SSF57667">
    <property type="entry name" value="beta-beta-alpha zinc fingers"/>
    <property type="match status" value="4"/>
</dbReference>
<feature type="region of interest" description="Disordered" evidence="11">
    <location>
        <begin position="20"/>
        <end position="41"/>
    </location>
</feature>
<dbReference type="PROSITE" id="PS50804">
    <property type="entry name" value="SCAN_BOX"/>
    <property type="match status" value="1"/>
</dbReference>
<dbReference type="FunFam" id="3.30.160.60:FF:000688">
    <property type="entry name" value="zinc finger protein 197 isoform X1"/>
    <property type="match status" value="2"/>
</dbReference>
<evidence type="ECO:0000256" key="7">
    <source>
        <dbReference type="ARBA" id="ARBA00023125"/>
    </source>
</evidence>
<evidence type="ECO:0000313" key="21">
    <source>
        <dbReference type="RefSeq" id="XP_020854686.1"/>
    </source>
</evidence>
<dbReference type="SMART" id="SM00431">
    <property type="entry name" value="SCAN"/>
    <property type="match status" value="1"/>
</dbReference>
<keyword evidence="4 10" id="KW-0863">Zinc-finger</keyword>
<accession>A0A6P5L9E2</accession>
<evidence type="ECO:0000313" key="19">
    <source>
        <dbReference type="RefSeq" id="XP_020854684.1"/>
    </source>
</evidence>
<evidence type="ECO:0000259" key="12">
    <source>
        <dbReference type="PROSITE" id="PS50157"/>
    </source>
</evidence>
<keyword evidence="9" id="KW-0539">Nucleus</keyword>
<dbReference type="InterPro" id="IPR003309">
    <property type="entry name" value="SCAN_dom"/>
</dbReference>
<keyword evidence="3" id="KW-0677">Repeat</keyword>
<dbReference type="FunFam" id="3.30.160.60:FF:000384">
    <property type="entry name" value="Zinc finger protein 550"/>
    <property type="match status" value="1"/>
</dbReference>
<evidence type="ECO:0000256" key="8">
    <source>
        <dbReference type="ARBA" id="ARBA00023163"/>
    </source>
</evidence>
<dbReference type="Pfam" id="PF02023">
    <property type="entry name" value="SCAN"/>
    <property type="match status" value="1"/>
</dbReference>
<feature type="domain" description="C2H2-type" evidence="12">
    <location>
        <begin position="641"/>
        <end position="668"/>
    </location>
</feature>
<keyword evidence="2" id="KW-0479">Metal-binding</keyword>
<dbReference type="InterPro" id="IPR036051">
    <property type="entry name" value="KRAB_dom_sf"/>
</dbReference>
<name>A0A6P5L9E2_PHACI</name>
<comment type="subcellular location">
    <subcellularLocation>
        <location evidence="1">Nucleus</location>
    </subcellularLocation>
</comment>
<dbReference type="FunFam" id="1.10.4020.10:FF:000001">
    <property type="entry name" value="zinc finger protein 263 isoform X1"/>
    <property type="match status" value="1"/>
</dbReference>
<proteinExistence type="predicted"/>
<feature type="domain" description="C2H2-type" evidence="12">
    <location>
        <begin position="584"/>
        <end position="611"/>
    </location>
</feature>
<keyword evidence="15" id="KW-1185">Reference proteome</keyword>
<dbReference type="FunFam" id="3.30.160.60:FF:000020">
    <property type="entry name" value="Zinc finger protein 14 homolog"/>
    <property type="match status" value="1"/>
</dbReference>
<keyword evidence="5" id="KW-0862">Zinc</keyword>
<feature type="region of interest" description="Disordered" evidence="11">
    <location>
        <begin position="311"/>
        <end position="338"/>
    </location>
</feature>
<evidence type="ECO:0000313" key="20">
    <source>
        <dbReference type="RefSeq" id="XP_020854685.1"/>
    </source>
</evidence>
<feature type="domain" description="C2H2-type" evidence="12">
    <location>
        <begin position="500"/>
        <end position="527"/>
    </location>
</feature>
<evidence type="ECO:0000256" key="3">
    <source>
        <dbReference type="ARBA" id="ARBA00022737"/>
    </source>
</evidence>
<dbReference type="GO" id="GO:0008270">
    <property type="term" value="F:zinc ion binding"/>
    <property type="evidence" value="ECO:0007669"/>
    <property type="project" value="UniProtKB-KW"/>
</dbReference>
<evidence type="ECO:0000256" key="10">
    <source>
        <dbReference type="PROSITE-ProRule" id="PRU00042"/>
    </source>
</evidence>
<dbReference type="PROSITE" id="PS00028">
    <property type="entry name" value="ZINC_FINGER_C2H2_1"/>
    <property type="match status" value="7"/>
</dbReference>